<sequence length="259" mass="27335">MAACQISKDQANFFGLGTHDSAQFALDSDPTTGESVVSVVYQAASSGRYKDYTATQVPDDYLYSWSPCTPFSEAGSDDPDSCTNMAACQVAKDGTISYGLGTQDSAAFTVTSDPVLGQTVNLVYTMPQGGRYKDYTATQVPDDYLYSWSPCTPFSEAGSDDPDSCTNMAACQVAKDGTISYGLGTQDSAAFTVTSDPVLGQTVNLVYTMPQGGRVAGVILQCTQGATKFSVNGEITVGAYDGVFLILSPCRGSKDYENI</sequence>
<dbReference type="EMBL" id="GG666594">
    <property type="protein sequence ID" value="EEN51166.1"/>
    <property type="molecule type" value="Genomic_DNA"/>
</dbReference>
<dbReference type="InParanoid" id="C3Z8R1"/>
<dbReference type="GO" id="GO:0000139">
    <property type="term" value="C:Golgi membrane"/>
    <property type="evidence" value="ECO:0007669"/>
    <property type="project" value="UniProtKB-SubCell"/>
</dbReference>
<gene>
    <name evidence="1" type="ORF">BRAFLDRAFT_67950</name>
</gene>
<name>C3Z8R1_BRAFL</name>
<protein>
    <submittedName>
        <fullName evidence="1">Uncharacterized protein</fullName>
    </submittedName>
</protein>
<reference evidence="1" key="1">
    <citation type="journal article" date="2008" name="Nature">
        <title>The amphioxus genome and the evolution of the chordate karyotype.</title>
        <authorList>
            <consortium name="US DOE Joint Genome Institute (JGI-PGF)"/>
            <person name="Putnam N.H."/>
            <person name="Butts T."/>
            <person name="Ferrier D.E.K."/>
            <person name="Furlong R.F."/>
            <person name="Hellsten U."/>
            <person name="Kawashima T."/>
            <person name="Robinson-Rechavi M."/>
            <person name="Shoguchi E."/>
            <person name="Terry A."/>
            <person name="Yu J.-K."/>
            <person name="Benito-Gutierrez E.L."/>
            <person name="Dubchak I."/>
            <person name="Garcia-Fernandez J."/>
            <person name="Gibson-Brown J.J."/>
            <person name="Grigoriev I.V."/>
            <person name="Horton A.C."/>
            <person name="de Jong P.J."/>
            <person name="Jurka J."/>
            <person name="Kapitonov V.V."/>
            <person name="Kohara Y."/>
            <person name="Kuroki Y."/>
            <person name="Lindquist E."/>
            <person name="Lucas S."/>
            <person name="Osoegawa K."/>
            <person name="Pennacchio L.A."/>
            <person name="Salamov A.A."/>
            <person name="Satou Y."/>
            <person name="Sauka-Spengler T."/>
            <person name="Schmutz J."/>
            <person name="Shin-I T."/>
            <person name="Toyoda A."/>
            <person name="Bronner-Fraser M."/>
            <person name="Fujiyama A."/>
            <person name="Holland L.Z."/>
            <person name="Holland P.W.H."/>
            <person name="Satoh N."/>
            <person name="Rokhsar D.S."/>
        </authorList>
    </citation>
    <scope>NUCLEOTIDE SEQUENCE [LARGE SCALE GENOMIC DNA]</scope>
    <source>
        <strain evidence="1">S238N-H82</strain>
        <tissue evidence="1">Testes</tissue>
    </source>
</reference>
<evidence type="ECO:0000313" key="1">
    <source>
        <dbReference type="EMBL" id="EEN51166.1"/>
    </source>
</evidence>
<dbReference type="PANTHER" id="PTHR15071:SF0">
    <property type="entry name" value="MANNOSE 6-PHOSPHATE RECEPTOR-LIKE PROTEIN 1"/>
    <property type="match status" value="1"/>
</dbReference>
<organism>
    <name type="scientific">Branchiostoma floridae</name>
    <name type="common">Florida lancelet</name>
    <name type="synonym">Amphioxus</name>
    <dbReference type="NCBI Taxonomy" id="7739"/>
    <lineage>
        <taxon>Eukaryota</taxon>
        <taxon>Metazoa</taxon>
        <taxon>Chordata</taxon>
        <taxon>Cephalochordata</taxon>
        <taxon>Leptocardii</taxon>
        <taxon>Amphioxiformes</taxon>
        <taxon>Branchiostomatidae</taxon>
        <taxon>Branchiostoma</taxon>
    </lineage>
</organism>
<dbReference type="PANTHER" id="PTHR15071">
    <property type="entry name" value="MANNOSE-6-PHOSPHATE RECEPTOR FAMILY MEMBER"/>
    <property type="match status" value="1"/>
</dbReference>
<proteinExistence type="predicted"/>
<dbReference type="AlphaFoldDB" id="C3Z8R1"/>
<accession>C3Z8R1</accession>